<sequence>MNTDTKKMILVSVLCGLGYMMYSVDRMTVSSAIGLISHDFGLGKGSSGILLSSFFYGFILFLFVSGIISDKLSGKPVLILGLMLFSLATIFTGLAGSLTALIFYRVMTGIGEGIFWPAASLEVANVTSEKQRTTVMSLYWMGYPIGGFFGTWLGAVLGPVYGWRMVFYVAGGLGILVALLYAILVKSEPKSAAARVKSSVAKEKVPLTLLFSTPSVLMMALYYFLLLCGWWIVLLWAPTFLMNAKQMPMSMAGTIASLLGLTGALGGFLLGRYCDKGNFSRKRWVLIGITVASGLLMASLIVQLPIYVVVVLVMLLGFIGYPITPLVISFTSELVPVSIRGAAIGFVMNIGMIAGGISPVLAGYLSDRYDMPVVWFFAACLMALSSLLLLRVNKIEVGSDGAVKHKTPGAGVLSDS</sequence>
<dbReference type="PANTHER" id="PTHR11662">
    <property type="entry name" value="SOLUTE CARRIER FAMILY 17"/>
    <property type="match status" value="1"/>
</dbReference>
<name>A0AAE8EUZ1_9GAMM</name>
<feature type="transmembrane region" description="Helical" evidence="6">
    <location>
        <begin position="77"/>
        <end position="96"/>
    </location>
</feature>
<feature type="transmembrane region" description="Helical" evidence="6">
    <location>
        <begin position="342"/>
        <end position="365"/>
    </location>
</feature>
<organism evidence="8 9">
    <name type="scientific">Brenneria goodwinii</name>
    <dbReference type="NCBI Taxonomy" id="1109412"/>
    <lineage>
        <taxon>Bacteria</taxon>
        <taxon>Pseudomonadati</taxon>
        <taxon>Pseudomonadota</taxon>
        <taxon>Gammaproteobacteria</taxon>
        <taxon>Enterobacterales</taxon>
        <taxon>Pectobacteriaceae</taxon>
        <taxon>Brenneria</taxon>
    </lineage>
</organism>
<feature type="transmembrane region" description="Helical" evidence="6">
    <location>
        <begin position="205"/>
        <end position="237"/>
    </location>
</feature>
<feature type="transmembrane region" description="Helical" evidence="6">
    <location>
        <begin position="371"/>
        <end position="390"/>
    </location>
</feature>
<dbReference type="GeneID" id="70907358"/>
<feature type="transmembrane region" description="Helical" evidence="6">
    <location>
        <begin position="102"/>
        <end position="126"/>
    </location>
</feature>
<evidence type="ECO:0000256" key="6">
    <source>
        <dbReference type="SAM" id="Phobius"/>
    </source>
</evidence>
<accession>A0AAE8EUZ1</accession>
<gene>
    <name evidence="8" type="ORF">BIY26_06375</name>
</gene>
<dbReference type="InterPro" id="IPR050382">
    <property type="entry name" value="MFS_Na/Anion_cotransporter"/>
</dbReference>
<feature type="transmembrane region" description="Helical" evidence="6">
    <location>
        <begin position="48"/>
        <end position="68"/>
    </location>
</feature>
<dbReference type="InterPro" id="IPR020846">
    <property type="entry name" value="MFS_dom"/>
</dbReference>
<keyword evidence="3 6" id="KW-1133">Transmembrane helix</keyword>
<dbReference type="AlphaFoldDB" id="A0AAE8EUZ1"/>
<evidence type="ECO:0000313" key="9">
    <source>
        <dbReference type="Proteomes" id="UP000285972"/>
    </source>
</evidence>
<dbReference type="Pfam" id="PF07690">
    <property type="entry name" value="MFS_1"/>
    <property type="match status" value="1"/>
</dbReference>
<dbReference type="InterPro" id="IPR011701">
    <property type="entry name" value="MFS"/>
</dbReference>
<protein>
    <recommendedName>
        <fullName evidence="7">Major facilitator superfamily (MFS) profile domain-containing protein</fullName>
    </recommendedName>
</protein>
<dbReference type="InterPro" id="IPR036259">
    <property type="entry name" value="MFS_trans_sf"/>
</dbReference>
<dbReference type="SUPFAM" id="SSF103473">
    <property type="entry name" value="MFS general substrate transporter"/>
    <property type="match status" value="1"/>
</dbReference>
<reference evidence="8 9" key="1">
    <citation type="submission" date="2016-09" db="EMBL/GenBank/DDBJ databases">
        <authorList>
            <person name="Doonan J."/>
            <person name="Pachebat J.A."/>
            <person name="Golyshin P.N."/>
            <person name="Denman S."/>
            <person name="Mcdonald J.E."/>
        </authorList>
    </citation>
    <scope>NUCLEOTIDE SEQUENCE [LARGE SCALE GENOMIC DNA]</scope>
    <source>
        <strain evidence="8 9">FRB141</strain>
    </source>
</reference>
<feature type="transmembrane region" description="Helical" evidence="6">
    <location>
        <begin position="249"/>
        <end position="271"/>
    </location>
</feature>
<dbReference type="PANTHER" id="PTHR11662:SF399">
    <property type="entry name" value="FI19708P1-RELATED"/>
    <property type="match status" value="1"/>
</dbReference>
<dbReference type="Gene3D" id="1.20.1250.20">
    <property type="entry name" value="MFS general substrate transporter like domains"/>
    <property type="match status" value="2"/>
</dbReference>
<evidence type="ECO:0000259" key="7">
    <source>
        <dbReference type="PROSITE" id="PS50850"/>
    </source>
</evidence>
<dbReference type="KEGG" id="bgj:AWC36_11165"/>
<feature type="domain" description="Major facilitator superfamily (MFS) profile" evidence="7">
    <location>
        <begin position="11"/>
        <end position="397"/>
    </location>
</feature>
<evidence type="ECO:0000313" key="8">
    <source>
        <dbReference type="EMBL" id="RLM27415.1"/>
    </source>
</evidence>
<comment type="similarity">
    <text evidence="5">Belongs to the major facilitator superfamily. Phthalate permease family.</text>
</comment>
<feature type="transmembrane region" description="Helical" evidence="6">
    <location>
        <begin position="165"/>
        <end position="184"/>
    </location>
</feature>
<evidence type="ECO:0000256" key="5">
    <source>
        <dbReference type="ARBA" id="ARBA00038514"/>
    </source>
</evidence>
<feature type="transmembrane region" description="Helical" evidence="6">
    <location>
        <begin position="307"/>
        <end position="330"/>
    </location>
</feature>
<evidence type="ECO:0000256" key="2">
    <source>
        <dbReference type="ARBA" id="ARBA00022692"/>
    </source>
</evidence>
<keyword evidence="4 6" id="KW-0472">Membrane</keyword>
<dbReference type="GO" id="GO:0016020">
    <property type="term" value="C:membrane"/>
    <property type="evidence" value="ECO:0007669"/>
    <property type="project" value="UniProtKB-SubCell"/>
</dbReference>
<dbReference type="PROSITE" id="PS50850">
    <property type="entry name" value="MFS"/>
    <property type="match status" value="1"/>
</dbReference>
<proteinExistence type="inferred from homology"/>
<feature type="transmembrane region" description="Helical" evidence="6">
    <location>
        <begin position="283"/>
        <end position="301"/>
    </location>
</feature>
<comment type="subcellular location">
    <subcellularLocation>
        <location evidence="1">Membrane</location>
        <topology evidence="1">Multi-pass membrane protein</topology>
    </subcellularLocation>
</comment>
<dbReference type="Proteomes" id="UP000285972">
    <property type="component" value="Unassembled WGS sequence"/>
</dbReference>
<evidence type="ECO:0000256" key="4">
    <source>
        <dbReference type="ARBA" id="ARBA00023136"/>
    </source>
</evidence>
<comment type="caution">
    <text evidence="8">The sequence shown here is derived from an EMBL/GenBank/DDBJ whole genome shotgun (WGS) entry which is preliminary data.</text>
</comment>
<dbReference type="GO" id="GO:0022857">
    <property type="term" value="F:transmembrane transporter activity"/>
    <property type="evidence" value="ECO:0007669"/>
    <property type="project" value="InterPro"/>
</dbReference>
<evidence type="ECO:0000256" key="3">
    <source>
        <dbReference type="ARBA" id="ARBA00022989"/>
    </source>
</evidence>
<dbReference type="EMBL" id="MJLX01000011">
    <property type="protein sequence ID" value="RLM27415.1"/>
    <property type="molecule type" value="Genomic_DNA"/>
</dbReference>
<dbReference type="RefSeq" id="WP_095834462.1">
    <property type="nucleotide sequence ID" value="NZ_CP014137.1"/>
</dbReference>
<evidence type="ECO:0000256" key="1">
    <source>
        <dbReference type="ARBA" id="ARBA00004141"/>
    </source>
</evidence>
<feature type="transmembrane region" description="Helical" evidence="6">
    <location>
        <begin position="138"/>
        <end position="159"/>
    </location>
</feature>
<keyword evidence="2 6" id="KW-0812">Transmembrane</keyword>